<evidence type="ECO:0000313" key="3">
    <source>
        <dbReference type="Proteomes" id="UP001558613"/>
    </source>
</evidence>
<name>A0ABR3LQY4_9TELE</name>
<protein>
    <submittedName>
        <fullName evidence="2">Uncharacterized protein</fullName>
    </submittedName>
</protein>
<keyword evidence="3" id="KW-1185">Reference proteome</keyword>
<proteinExistence type="predicted"/>
<organism evidence="2 3">
    <name type="scientific">Cirrhinus molitorella</name>
    <name type="common">mud carp</name>
    <dbReference type="NCBI Taxonomy" id="172907"/>
    <lineage>
        <taxon>Eukaryota</taxon>
        <taxon>Metazoa</taxon>
        <taxon>Chordata</taxon>
        <taxon>Craniata</taxon>
        <taxon>Vertebrata</taxon>
        <taxon>Euteleostomi</taxon>
        <taxon>Actinopterygii</taxon>
        <taxon>Neopterygii</taxon>
        <taxon>Teleostei</taxon>
        <taxon>Ostariophysi</taxon>
        <taxon>Cypriniformes</taxon>
        <taxon>Cyprinidae</taxon>
        <taxon>Labeoninae</taxon>
        <taxon>Labeonini</taxon>
        <taxon>Cirrhinus</taxon>
    </lineage>
</organism>
<accession>A0ABR3LQY4</accession>
<feature type="region of interest" description="Disordered" evidence="1">
    <location>
        <begin position="1"/>
        <end position="42"/>
    </location>
</feature>
<evidence type="ECO:0000256" key="1">
    <source>
        <dbReference type="SAM" id="MobiDB-lite"/>
    </source>
</evidence>
<feature type="compositionally biased region" description="Basic residues" evidence="1">
    <location>
        <begin position="28"/>
        <end position="37"/>
    </location>
</feature>
<feature type="compositionally biased region" description="Basic and acidic residues" evidence="1">
    <location>
        <begin position="16"/>
        <end position="27"/>
    </location>
</feature>
<reference evidence="2 3" key="1">
    <citation type="submission" date="2023-09" db="EMBL/GenBank/DDBJ databases">
        <authorList>
            <person name="Wang M."/>
        </authorList>
    </citation>
    <scope>NUCLEOTIDE SEQUENCE [LARGE SCALE GENOMIC DNA]</scope>
    <source>
        <strain evidence="2">GT-2023</strain>
        <tissue evidence="2">Liver</tissue>
    </source>
</reference>
<dbReference type="Proteomes" id="UP001558613">
    <property type="component" value="Unassembled WGS sequence"/>
</dbReference>
<comment type="caution">
    <text evidence="2">The sequence shown here is derived from an EMBL/GenBank/DDBJ whole genome shotgun (WGS) entry which is preliminary data.</text>
</comment>
<sequence>MSNKSQLLAPPPRTARATEARRAEARPRARGNGRKRQTISNHRWRIDSALGASGRATALIMTPGAARHKNNVITAQPRTERLSHTIDDAKLSQTQRPVCGEEHFCMSDTSTG</sequence>
<dbReference type="EMBL" id="JAYMGO010000020">
    <property type="protein sequence ID" value="KAL1254154.1"/>
    <property type="molecule type" value="Genomic_DNA"/>
</dbReference>
<gene>
    <name evidence="2" type="ORF">QQF64_016383</name>
</gene>
<evidence type="ECO:0000313" key="2">
    <source>
        <dbReference type="EMBL" id="KAL1254154.1"/>
    </source>
</evidence>